<evidence type="ECO:0000313" key="2">
    <source>
        <dbReference type="EMBL" id="UXY22017.1"/>
    </source>
</evidence>
<dbReference type="PROSITE" id="PS50943">
    <property type="entry name" value="HTH_CROC1"/>
    <property type="match status" value="1"/>
</dbReference>
<proteinExistence type="predicted"/>
<keyword evidence="3" id="KW-1185">Reference proteome</keyword>
<dbReference type="InterPro" id="IPR010982">
    <property type="entry name" value="Lambda_DNA-bd_dom_sf"/>
</dbReference>
<reference evidence="2" key="1">
    <citation type="submission" date="2022-10" db="EMBL/GenBank/DDBJ databases">
        <authorList>
            <person name="Mo P."/>
        </authorList>
    </citation>
    <scope>NUCLEOTIDE SEQUENCE</scope>
    <source>
        <strain evidence="2">HUAS 13-4</strain>
    </source>
</reference>
<accession>A0ABY6E5Q8</accession>
<evidence type="ECO:0000259" key="1">
    <source>
        <dbReference type="PROSITE" id="PS50943"/>
    </source>
</evidence>
<dbReference type="Proteomes" id="UP001061298">
    <property type="component" value="Chromosome"/>
</dbReference>
<gene>
    <name evidence="2" type="ORF">N8I84_27405</name>
</gene>
<sequence>MLVHPPQARQPHPPTPPFDAAAARRLRVALGMAPEHVAHTMRSSYGLPHVTPDLVIDWEGGAATPRPHELTALAGVLWCAPGELIGAPRTLREHRLARGLAQEDVADAVGLELLAYVRMEEADAWRGNDRQSAALAEVLQLSLPDFVTVTGRGGRLAQLLRGAVTTRWQAYVRQVGKMLPLKRPLVEDVLEEMHADYQGRMTATLNWGAGSAAADAGEAGRDYLDRVVEIFWETVERNS</sequence>
<protein>
    <submittedName>
        <fullName evidence="2">Helix-turn-helix transcriptional regulator</fullName>
    </submittedName>
</protein>
<organism evidence="2 3">
    <name type="scientific">Streptomyces cynarae</name>
    <dbReference type="NCBI Taxonomy" id="2981134"/>
    <lineage>
        <taxon>Bacteria</taxon>
        <taxon>Bacillati</taxon>
        <taxon>Actinomycetota</taxon>
        <taxon>Actinomycetes</taxon>
        <taxon>Kitasatosporales</taxon>
        <taxon>Streptomycetaceae</taxon>
        <taxon>Streptomyces</taxon>
    </lineage>
</organism>
<name>A0ABY6E5Q8_9ACTN</name>
<dbReference type="RefSeq" id="WP_263232149.1">
    <property type="nucleotide sequence ID" value="NZ_CP106793.1"/>
</dbReference>
<dbReference type="SMART" id="SM00530">
    <property type="entry name" value="HTH_XRE"/>
    <property type="match status" value="2"/>
</dbReference>
<evidence type="ECO:0000313" key="3">
    <source>
        <dbReference type="Proteomes" id="UP001061298"/>
    </source>
</evidence>
<dbReference type="EMBL" id="CP106793">
    <property type="protein sequence ID" value="UXY22017.1"/>
    <property type="molecule type" value="Genomic_DNA"/>
</dbReference>
<feature type="domain" description="HTH cro/C1-type" evidence="1">
    <location>
        <begin position="91"/>
        <end position="146"/>
    </location>
</feature>
<dbReference type="SUPFAM" id="SSF47413">
    <property type="entry name" value="lambda repressor-like DNA-binding domains"/>
    <property type="match status" value="1"/>
</dbReference>
<dbReference type="InterPro" id="IPR001387">
    <property type="entry name" value="Cro/C1-type_HTH"/>
</dbReference>
<dbReference type="CDD" id="cd00093">
    <property type="entry name" value="HTH_XRE"/>
    <property type="match status" value="1"/>
</dbReference>